<reference evidence="2 3" key="1">
    <citation type="journal article" date="2019" name="Emerg. Microbes Infect.">
        <title>Comprehensive subspecies identification of 175 nontuberculous mycobacteria species based on 7547 genomic profiles.</title>
        <authorList>
            <person name="Matsumoto Y."/>
            <person name="Kinjo T."/>
            <person name="Motooka D."/>
            <person name="Nabeya D."/>
            <person name="Jung N."/>
            <person name="Uechi K."/>
            <person name="Horii T."/>
            <person name="Iida T."/>
            <person name="Fujita J."/>
            <person name="Nakamura S."/>
        </authorList>
    </citation>
    <scope>NUCLEOTIDE SEQUENCE [LARGE SCALE GENOMIC DNA]</scope>
    <source>
        <strain evidence="2 3">JCM 15658</strain>
    </source>
</reference>
<organism evidence="2 3">
    <name type="scientific">Mycolicibacterium monacense</name>
    <name type="common">Mycobacterium monacense</name>
    <dbReference type="NCBI Taxonomy" id="85693"/>
    <lineage>
        <taxon>Bacteria</taxon>
        <taxon>Bacillati</taxon>
        <taxon>Actinomycetota</taxon>
        <taxon>Actinomycetes</taxon>
        <taxon>Mycobacteriales</taxon>
        <taxon>Mycobacteriaceae</taxon>
        <taxon>Mycolicibacterium</taxon>
    </lineage>
</organism>
<feature type="region of interest" description="Disordered" evidence="1">
    <location>
        <begin position="12"/>
        <end position="41"/>
    </location>
</feature>
<keyword evidence="3" id="KW-1185">Reference proteome</keyword>
<evidence type="ECO:0000313" key="2">
    <source>
        <dbReference type="EMBL" id="BBZ59414.1"/>
    </source>
</evidence>
<sequence length="509" mass="54536">MTAIQAGVMARNRTPAALAAQRPQPPRTYTPSEHRERRRTGLPAAHYDGTWSLAREIADVVGPLAQRIAADDRPTRFMRTAASVPWLAEGVHEAVGVIVGWVAETDARRRTAHLADEPGKRKYAMTTLVDLAPRPALPDIADKDMASGSWAAAVVAMAMAVDAAFSDLLAHSHPPNAAALRGQPSRSDQLARLLTRTIDHAALALERRLDRDDHGDHHPTASTDADRARAELESLGDTMTTGLPDFPATTHTAMLPTHFEVPAVNPAIPGLYAATFWTEVGAGEPSRHLNGVEVRGPNYGGADASGVWGAPWCSVPPIDNAERKEGQRPPILDPFDPMTVWAYDECDLTEPSRAEVQARAAQVFRLEEQPTVEREFAARLLVDAADLPGGIAIRPTLKEAVAYLEGAMAETNTVGFFHIGAHLPAIEAALFAKSGTARLSPSGHTWVVGGGYVAGLGDTIVATSQPFGWRDEVQVRTAIDERHNTFAALAERTVLVGYEAVVAAVTATP</sequence>
<proteinExistence type="predicted"/>
<name>A0AAD1IRZ8_MYCMB</name>
<dbReference type="EMBL" id="AP022617">
    <property type="protein sequence ID" value="BBZ59414.1"/>
    <property type="molecule type" value="Genomic_DNA"/>
</dbReference>
<gene>
    <name evidence="2" type="ORF">MMON_07150</name>
</gene>
<protein>
    <submittedName>
        <fullName evidence="2">Uncharacterized protein</fullName>
    </submittedName>
</protein>
<evidence type="ECO:0000256" key="1">
    <source>
        <dbReference type="SAM" id="MobiDB-lite"/>
    </source>
</evidence>
<dbReference type="AlphaFoldDB" id="A0AAD1IRZ8"/>
<accession>A0AAD1IRZ8</accession>
<dbReference type="RefSeq" id="WP_322790257.1">
    <property type="nucleotide sequence ID" value="NZ_AP022617.1"/>
</dbReference>
<evidence type="ECO:0000313" key="3">
    <source>
        <dbReference type="Proteomes" id="UP000466039"/>
    </source>
</evidence>
<dbReference type="Proteomes" id="UP000466039">
    <property type="component" value="Chromosome"/>
</dbReference>